<dbReference type="PROSITE" id="PS51257">
    <property type="entry name" value="PROKAR_LIPOPROTEIN"/>
    <property type="match status" value="1"/>
</dbReference>
<name>A0ABS9KBL9_9BACT</name>
<dbReference type="SUPFAM" id="SSF101898">
    <property type="entry name" value="NHL repeat"/>
    <property type="match status" value="1"/>
</dbReference>
<gene>
    <name evidence="1" type="ORF">L6773_06615</name>
</gene>
<dbReference type="EMBL" id="JAKLWS010000006">
    <property type="protein sequence ID" value="MCG2588232.1"/>
    <property type="molecule type" value="Genomic_DNA"/>
</dbReference>
<dbReference type="Proteomes" id="UP001165366">
    <property type="component" value="Unassembled WGS sequence"/>
</dbReference>
<reference evidence="1" key="2">
    <citation type="submission" date="2024-05" db="EMBL/GenBank/DDBJ databases">
        <title>Rhodohalobacter halophilus gen. nov., sp. nov., a moderately halophilic member of the family Balneolaceae.</title>
        <authorList>
            <person name="Xia J."/>
        </authorList>
    </citation>
    <scope>NUCLEOTIDE SEQUENCE</scope>
    <source>
        <strain evidence="1">WB101</strain>
    </source>
</reference>
<comment type="caution">
    <text evidence="1">The sequence shown here is derived from an EMBL/GenBank/DDBJ whole genome shotgun (WGS) entry which is preliminary data.</text>
</comment>
<dbReference type="Gene3D" id="2.120.10.30">
    <property type="entry name" value="TolB, C-terminal domain"/>
    <property type="match status" value="1"/>
</dbReference>
<evidence type="ECO:0000313" key="1">
    <source>
        <dbReference type="EMBL" id="MCG2588232.1"/>
    </source>
</evidence>
<reference evidence="1" key="1">
    <citation type="submission" date="2022-01" db="EMBL/GenBank/DDBJ databases">
        <authorList>
            <person name="Wang Y."/>
        </authorList>
    </citation>
    <scope>NUCLEOTIDE SEQUENCE</scope>
    <source>
        <strain evidence="1">WB101</strain>
    </source>
</reference>
<accession>A0ABS9KBL9</accession>
<dbReference type="Pfam" id="PF17170">
    <property type="entry name" value="DUF5128"/>
    <property type="match status" value="1"/>
</dbReference>
<protein>
    <submittedName>
        <fullName evidence="1">6-bladed beta-propeller</fullName>
    </submittedName>
</protein>
<keyword evidence="2" id="KW-1185">Reference proteome</keyword>
<dbReference type="InterPro" id="IPR011042">
    <property type="entry name" value="6-blade_b-propeller_TolB-like"/>
</dbReference>
<evidence type="ECO:0000313" key="2">
    <source>
        <dbReference type="Proteomes" id="UP001165366"/>
    </source>
</evidence>
<proteinExistence type="predicted"/>
<sequence length="401" mass="47052">MKHPRVFLHIIIFVALVGCLNQDSVEVPEEIRDLENLEVYPAELKPELDINIEKEREFGDTDTVHLGAILKDFAVDDNGRVYIADLRENKIHVFNPDGSYVQAIGRAGRGPGEFQMIWAIQVSNDHLHVLDFNQSKISTFSLQTYEHIRDIDVSLENQPSEKPAWVDQSRRYQAFLKPTDFFILPDDKYLIFFSDPGVTTADHLDKRTYQASIFNIKTGEYENHNLFSFRWTGQVLVHDNLIMFKVPYKRSSQFDFNHNTLVYGWTNDPLFKFYSMDGEYQRALYYPLKRVNLEEEDALAVYQAADEQLINAIRNDDLPDSWPAFNTLKLDDEKRIWISVTSEDLDVFEWWVLKDSGELLTTFTLPRDYSIEVIKDDYFYTHEIDRETGLQRIVKYRVEMN</sequence>
<dbReference type="RefSeq" id="WP_237853075.1">
    <property type="nucleotide sequence ID" value="NZ_JAKLWS010000006.1"/>
</dbReference>
<organism evidence="1 2">
    <name type="scientific">Rhodohalobacter sulfatireducens</name>
    <dbReference type="NCBI Taxonomy" id="2911366"/>
    <lineage>
        <taxon>Bacteria</taxon>
        <taxon>Pseudomonadati</taxon>
        <taxon>Balneolota</taxon>
        <taxon>Balneolia</taxon>
        <taxon>Balneolales</taxon>
        <taxon>Balneolaceae</taxon>
        <taxon>Rhodohalobacter</taxon>
    </lineage>
</organism>